<feature type="compositionally biased region" description="Basic and acidic residues" evidence="1">
    <location>
        <begin position="222"/>
        <end position="234"/>
    </location>
</feature>
<evidence type="ECO:0000256" key="2">
    <source>
        <dbReference type="SAM" id="SignalP"/>
    </source>
</evidence>
<feature type="signal peptide" evidence="2">
    <location>
        <begin position="1"/>
        <end position="20"/>
    </location>
</feature>
<comment type="caution">
    <text evidence="3">The sequence shown here is derived from an EMBL/GenBank/DDBJ whole genome shotgun (WGS) entry which is preliminary data.</text>
</comment>
<name>A0A072NWG1_9EURO</name>
<feature type="region of interest" description="Disordered" evidence="1">
    <location>
        <begin position="139"/>
        <end position="291"/>
    </location>
</feature>
<sequence length="530" mass="58569">MSGIGEVLAIVSCVAGLIQAYDAGSRIVRQIKARRQAHGALPPSDLLEQSIDKGRKEIQKLVEDGRQRFGPSFEEGDTTAQLALYKITIATQQALLDGLTQARDDDGIIDFDYCIDTSDKGRNEALLALHQLFQRKLEEEMDRKRSNPARPSQAPVSAHAPGPYSSPPSYQHASLHKEVEGFDPAQKEEEQPPSPLPKIKKSRTFGQAVFRRKSSNTQDNYPPKRDGPRSDKLADVSPGLSEQEMKPSVNRRNKTTSMLSNATWSSTSTDSTVVRPGSIARSNTSASSITMVSRRDTTFSTMSRMSSRSGMSAVSSMSNMSISPITKYGACCKYAYELREGNIKKGLMLQMAGFYGGHAFYSCPSTKCEYQGPAAQDKKGYKIDHRVFNTPQGIKYRWLILAKSHVPQRDSQYPSFRCLVCVLSKDDSAIYDGKESLFAHLADHQGAFLGETLIGGQLIFDNHGARLCQDSEFDIKFPELAPIEPVQEQGVAVVVSATLPLETRHFDPHLPVKTSSTTPYPYESDDNPWV</sequence>
<evidence type="ECO:0000313" key="3">
    <source>
        <dbReference type="EMBL" id="KEF52209.1"/>
    </source>
</evidence>
<evidence type="ECO:0000256" key="1">
    <source>
        <dbReference type="SAM" id="MobiDB-lite"/>
    </source>
</evidence>
<dbReference type="OrthoDB" id="25896at2759"/>
<dbReference type="VEuPathDB" id="FungiDB:A1O9_11836"/>
<dbReference type="RefSeq" id="XP_013254799.1">
    <property type="nucleotide sequence ID" value="XM_013399345.1"/>
</dbReference>
<dbReference type="HOGENOM" id="CLU_036220_0_0_1"/>
<keyword evidence="4" id="KW-1185">Reference proteome</keyword>
<feature type="compositionally biased region" description="Polar residues" evidence="1">
    <location>
        <begin position="280"/>
        <end position="291"/>
    </location>
</feature>
<evidence type="ECO:0008006" key="5">
    <source>
        <dbReference type="Google" id="ProtNLM"/>
    </source>
</evidence>
<evidence type="ECO:0000313" key="4">
    <source>
        <dbReference type="Proteomes" id="UP000027920"/>
    </source>
</evidence>
<feature type="compositionally biased region" description="Low complexity" evidence="1">
    <location>
        <begin position="263"/>
        <end position="272"/>
    </location>
</feature>
<keyword evidence="2" id="KW-0732">Signal</keyword>
<dbReference type="Proteomes" id="UP000027920">
    <property type="component" value="Unassembled WGS sequence"/>
</dbReference>
<protein>
    <recommendedName>
        <fullName evidence="5">Fungal N-terminal domain-containing protein</fullName>
    </recommendedName>
</protein>
<organism evidence="3 4">
    <name type="scientific">Exophiala aquamarina CBS 119918</name>
    <dbReference type="NCBI Taxonomy" id="1182545"/>
    <lineage>
        <taxon>Eukaryota</taxon>
        <taxon>Fungi</taxon>
        <taxon>Dikarya</taxon>
        <taxon>Ascomycota</taxon>
        <taxon>Pezizomycotina</taxon>
        <taxon>Eurotiomycetes</taxon>
        <taxon>Chaetothyriomycetidae</taxon>
        <taxon>Chaetothyriales</taxon>
        <taxon>Herpotrichiellaceae</taxon>
        <taxon>Exophiala</taxon>
    </lineage>
</organism>
<feature type="non-terminal residue" evidence="3">
    <location>
        <position position="530"/>
    </location>
</feature>
<dbReference type="AlphaFoldDB" id="A0A072NWG1"/>
<feature type="compositionally biased region" description="Basic and acidic residues" evidence="1">
    <location>
        <begin position="175"/>
        <end position="190"/>
    </location>
</feature>
<accession>A0A072NWG1</accession>
<proteinExistence type="predicted"/>
<dbReference type="EMBL" id="AMGV01000019">
    <property type="protein sequence ID" value="KEF52209.1"/>
    <property type="molecule type" value="Genomic_DNA"/>
</dbReference>
<dbReference type="GeneID" id="25286732"/>
<reference evidence="3 4" key="1">
    <citation type="submission" date="2013-03" db="EMBL/GenBank/DDBJ databases">
        <title>The Genome Sequence of Exophiala aquamarina CBS 119918.</title>
        <authorList>
            <consortium name="The Broad Institute Genomics Platform"/>
            <person name="Cuomo C."/>
            <person name="de Hoog S."/>
            <person name="Gorbushina A."/>
            <person name="Walker B."/>
            <person name="Young S.K."/>
            <person name="Zeng Q."/>
            <person name="Gargeya S."/>
            <person name="Fitzgerald M."/>
            <person name="Haas B."/>
            <person name="Abouelleil A."/>
            <person name="Allen A.W."/>
            <person name="Alvarado L."/>
            <person name="Arachchi H.M."/>
            <person name="Berlin A.M."/>
            <person name="Chapman S.B."/>
            <person name="Gainer-Dewar J."/>
            <person name="Goldberg J."/>
            <person name="Griggs A."/>
            <person name="Gujja S."/>
            <person name="Hansen M."/>
            <person name="Howarth C."/>
            <person name="Imamovic A."/>
            <person name="Ireland A."/>
            <person name="Larimer J."/>
            <person name="McCowan C."/>
            <person name="Murphy C."/>
            <person name="Pearson M."/>
            <person name="Poon T.W."/>
            <person name="Priest M."/>
            <person name="Roberts A."/>
            <person name="Saif S."/>
            <person name="Shea T."/>
            <person name="Sisk P."/>
            <person name="Sykes S."/>
            <person name="Wortman J."/>
            <person name="Nusbaum C."/>
            <person name="Birren B."/>
        </authorList>
    </citation>
    <scope>NUCLEOTIDE SEQUENCE [LARGE SCALE GENOMIC DNA]</scope>
    <source>
        <strain evidence="3 4">CBS 119918</strain>
    </source>
</reference>
<feature type="chain" id="PRO_5001682959" description="Fungal N-terminal domain-containing protein" evidence="2">
    <location>
        <begin position="21"/>
        <end position="530"/>
    </location>
</feature>
<gene>
    <name evidence="3" type="ORF">A1O9_11836</name>
</gene>
<feature type="region of interest" description="Disordered" evidence="1">
    <location>
        <begin position="508"/>
        <end position="530"/>
    </location>
</feature>